<dbReference type="EMBL" id="JBHFFA010000007">
    <property type="protein sequence ID" value="KAL2612487.1"/>
    <property type="molecule type" value="Genomic_DNA"/>
</dbReference>
<keyword evidence="1" id="KW-1133">Transmembrane helix</keyword>
<keyword evidence="3" id="KW-1185">Reference proteome</keyword>
<gene>
    <name evidence="2" type="ORF">R1flu_024179</name>
</gene>
<reference evidence="2 3" key="1">
    <citation type="submission" date="2024-09" db="EMBL/GenBank/DDBJ databases">
        <title>Chromosome-scale assembly of Riccia fluitans.</title>
        <authorList>
            <person name="Paukszto L."/>
            <person name="Sawicki J."/>
            <person name="Karawczyk K."/>
            <person name="Piernik-Szablinska J."/>
            <person name="Szczecinska M."/>
            <person name="Mazdziarz M."/>
        </authorList>
    </citation>
    <scope>NUCLEOTIDE SEQUENCE [LARGE SCALE GENOMIC DNA]</scope>
    <source>
        <strain evidence="2">Rf_01</strain>
        <tissue evidence="2">Aerial parts of the thallus</tissue>
    </source>
</reference>
<feature type="transmembrane region" description="Helical" evidence="1">
    <location>
        <begin position="109"/>
        <end position="125"/>
    </location>
</feature>
<accession>A0ABD1XU53</accession>
<sequence>MVLAILSLLVMGFVTHRPLLSRLAEQRQVRGYIVTVAVVLPNLLGLWMLYEDCLCRANPHLWSRVPFHALWHLLGTWTTYVLFQMLALFTAPRIGAAPFIAVPDDATPSLWKCFLYWIACFVVYRRL</sequence>
<proteinExistence type="predicted"/>
<feature type="transmembrane region" description="Helical" evidence="1">
    <location>
        <begin position="70"/>
        <end position="89"/>
    </location>
</feature>
<comment type="caution">
    <text evidence="2">The sequence shown here is derived from an EMBL/GenBank/DDBJ whole genome shotgun (WGS) entry which is preliminary data.</text>
</comment>
<name>A0ABD1XU53_9MARC</name>
<organism evidence="2 3">
    <name type="scientific">Riccia fluitans</name>
    <dbReference type="NCBI Taxonomy" id="41844"/>
    <lineage>
        <taxon>Eukaryota</taxon>
        <taxon>Viridiplantae</taxon>
        <taxon>Streptophyta</taxon>
        <taxon>Embryophyta</taxon>
        <taxon>Marchantiophyta</taxon>
        <taxon>Marchantiopsida</taxon>
        <taxon>Marchantiidae</taxon>
        <taxon>Marchantiales</taxon>
        <taxon>Ricciaceae</taxon>
        <taxon>Riccia</taxon>
    </lineage>
</organism>
<dbReference type="AlphaFoldDB" id="A0ABD1XU53"/>
<keyword evidence="1" id="KW-0812">Transmembrane</keyword>
<evidence type="ECO:0000256" key="1">
    <source>
        <dbReference type="SAM" id="Phobius"/>
    </source>
</evidence>
<protein>
    <recommendedName>
        <fullName evidence="4">Alkaline ceramidase</fullName>
    </recommendedName>
</protein>
<keyword evidence="1" id="KW-0472">Membrane</keyword>
<feature type="transmembrane region" description="Helical" evidence="1">
    <location>
        <begin position="32"/>
        <end position="50"/>
    </location>
</feature>
<evidence type="ECO:0000313" key="3">
    <source>
        <dbReference type="Proteomes" id="UP001605036"/>
    </source>
</evidence>
<evidence type="ECO:0008006" key="4">
    <source>
        <dbReference type="Google" id="ProtNLM"/>
    </source>
</evidence>
<evidence type="ECO:0000313" key="2">
    <source>
        <dbReference type="EMBL" id="KAL2612487.1"/>
    </source>
</evidence>
<dbReference type="Proteomes" id="UP001605036">
    <property type="component" value="Unassembled WGS sequence"/>
</dbReference>